<evidence type="ECO:0000256" key="1">
    <source>
        <dbReference type="SAM" id="SignalP"/>
    </source>
</evidence>
<feature type="chain" id="PRO_5004443743" description="Secreted protein" evidence="1">
    <location>
        <begin position="25"/>
        <end position="190"/>
    </location>
</feature>
<reference evidence="3" key="1">
    <citation type="journal article" date="2012" name="Science">
        <title>The Paleozoic origin of enzymatic lignin decomposition reconstructed from 31 fungal genomes.</title>
        <authorList>
            <person name="Floudas D."/>
            <person name="Binder M."/>
            <person name="Riley R."/>
            <person name="Barry K."/>
            <person name="Blanchette R.A."/>
            <person name="Henrissat B."/>
            <person name="Martinez A.T."/>
            <person name="Otillar R."/>
            <person name="Spatafora J.W."/>
            <person name="Yadav J.S."/>
            <person name="Aerts A."/>
            <person name="Benoit I."/>
            <person name="Boyd A."/>
            <person name="Carlson A."/>
            <person name="Copeland A."/>
            <person name="Coutinho P.M."/>
            <person name="de Vries R.P."/>
            <person name="Ferreira P."/>
            <person name="Findley K."/>
            <person name="Foster B."/>
            <person name="Gaskell J."/>
            <person name="Glotzer D."/>
            <person name="Gorecki P."/>
            <person name="Heitman J."/>
            <person name="Hesse C."/>
            <person name="Hori C."/>
            <person name="Igarashi K."/>
            <person name="Jurgens J.A."/>
            <person name="Kallen N."/>
            <person name="Kersten P."/>
            <person name="Kohler A."/>
            <person name="Kuees U."/>
            <person name="Kumar T.K.A."/>
            <person name="Kuo A."/>
            <person name="LaButti K."/>
            <person name="Larrondo L.F."/>
            <person name="Lindquist E."/>
            <person name="Ling A."/>
            <person name="Lombard V."/>
            <person name="Lucas S."/>
            <person name="Lundell T."/>
            <person name="Martin R."/>
            <person name="McLaughlin D.J."/>
            <person name="Morgenstern I."/>
            <person name="Morin E."/>
            <person name="Murat C."/>
            <person name="Nagy L.G."/>
            <person name="Nolan M."/>
            <person name="Ohm R.A."/>
            <person name="Patyshakuliyeva A."/>
            <person name="Rokas A."/>
            <person name="Ruiz-Duenas F.J."/>
            <person name="Sabat G."/>
            <person name="Salamov A."/>
            <person name="Samejima M."/>
            <person name="Schmutz J."/>
            <person name="Slot J.C."/>
            <person name="St John F."/>
            <person name="Stenlid J."/>
            <person name="Sun H."/>
            <person name="Sun S."/>
            <person name="Syed K."/>
            <person name="Tsang A."/>
            <person name="Wiebenga A."/>
            <person name="Young D."/>
            <person name="Pisabarro A."/>
            <person name="Eastwood D.C."/>
            <person name="Martin F."/>
            <person name="Cullen D."/>
            <person name="Grigoriev I.V."/>
            <person name="Hibbett D.S."/>
        </authorList>
    </citation>
    <scope>NUCLEOTIDE SEQUENCE [LARGE SCALE GENOMIC DNA]</scope>
    <source>
        <strain evidence="3">HHB-11173 SS5</strain>
    </source>
</reference>
<proteinExistence type="predicted"/>
<accession>R7S3H3</accession>
<protein>
    <recommendedName>
        <fullName evidence="4">Secreted protein</fullName>
    </recommendedName>
</protein>
<sequence length="190" mass="20455">MRLFTFANALAATLVLVSPPLATAAPAPIQNDAREHNVVDVLHELIVRIEPVLTELGSIPPSDLSPDTVQPLSDEIQALLVEGTRWVQEHAGMVRTLARSDGQAADVAAMTGRLLWTTIPAVSDAVIAAARYGVGEAPEVSECLQGIDNAIVDLVEAIINTHEHMLDGLLVQFEPLIGDLLHLQYSQLEY</sequence>
<dbReference type="GeneID" id="18881630"/>
<keyword evidence="1" id="KW-0732">Signal</keyword>
<feature type="signal peptide" evidence="1">
    <location>
        <begin position="1"/>
        <end position="24"/>
    </location>
</feature>
<gene>
    <name evidence="2" type="ORF">PUNSTDRAFT_146376</name>
</gene>
<organism evidence="2 3">
    <name type="scientific">Punctularia strigosozonata (strain HHB-11173)</name>
    <name type="common">White-rot fungus</name>
    <dbReference type="NCBI Taxonomy" id="741275"/>
    <lineage>
        <taxon>Eukaryota</taxon>
        <taxon>Fungi</taxon>
        <taxon>Dikarya</taxon>
        <taxon>Basidiomycota</taxon>
        <taxon>Agaricomycotina</taxon>
        <taxon>Agaricomycetes</taxon>
        <taxon>Corticiales</taxon>
        <taxon>Punctulariaceae</taxon>
        <taxon>Punctularia</taxon>
    </lineage>
</organism>
<name>R7S3H3_PUNST</name>
<dbReference type="RefSeq" id="XP_007388136.1">
    <property type="nucleotide sequence ID" value="XM_007388074.1"/>
</dbReference>
<evidence type="ECO:0000313" key="3">
    <source>
        <dbReference type="Proteomes" id="UP000054196"/>
    </source>
</evidence>
<dbReference type="Proteomes" id="UP000054196">
    <property type="component" value="Unassembled WGS sequence"/>
</dbReference>
<keyword evidence="3" id="KW-1185">Reference proteome</keyword>
<dbReference type="HOGENOM" id="CLU_1428660_0_0_1"/>
<dbReference type="KEGG" id="psq:PUNSTDRAFT_146376"/>
<dbReference type="EMBL" id="JH687553">
    <property type="protein sequence ID" value="EIN04743.1"/>
    <property type="molecule type" value="Genomic_DNA"/>
</dbReference>
<dbReference type="AlphaFoldDB" id="R7S3H3"/>
<evidence type="ECO:0008006" key="4">
    <source>
        <dbReference type="Google" id="ProtNLM"/>
    </source>
</evidence>
<evidence type="ECO:0000313" key="2">
    <source>
        <dbReference type="EMBL" id="EIN04743.1"/>
    </source>
</evidence>